<dbReference type="InterPro" id="IPR011008">
    <property type="entry name" value="Dimeric_a/b-barrel"/>
</dbReference>
<dbReference type="AlphaFoldDB" id="A0A1H6T2K6"/>
<evidence type="ECO:0000313" key="3">
    <source>
        <dbReference type="EMBL" id="SEI73466.1"/>
    </source>
</evidence>
<proteinExistence type="predicted"/>
<keyword evidence="1" id="KW-0732">Signal</keyword>
<feature type="signal peptide" evidence="1">
    <location>
        <begin position="1"/>
        <end position="27"/>
    </location>
</feature>
<accession>A0A1H6T2K6</accession>
<dbReference type="Gene3D" id="3.30.70.100">
    <property type="match status" value="2"/>
</dbReference>
<feature type="chain" id="PRO_5011445526" evidence="1">
    <location>
        <begin position="28"/>
        <end position="264"/>
    </location>
</feature>
<dbReference type="SUPFAM" id="SSF54909">
    <property type="entry name" value="Dimeric alpha+beta barrel"/>
    <property type="match status" value="2"/>
</dbReference>
<dbReference type="Proteomes" id="UP000199403">
    <property type="component" value="Unassembled WGS sequence"/>
</dbReference>
<reference evidence="4" key="1">
    <citation type="submission" date="2016-10" db="EMBL/GenBank/DDBJ databases">
        <authorList>
            <person name="Varghese N."/>
            <person name="Submissions S."/>
        </authorList>
    </citation>
    <scope>NUCLEOTIDE SEQUENCE [LARGE SCALE GENOMIC DNA]</scope>
    <source>
        <strain evidence="4">IBRC-M 10761</strain>
    </source>
</reference>
<dbReference type="STRING" id="1416801.SAMN05192553_10131"/>
<dbReference type="RefSeq" id="WP_317041109.1">
    <property type="nucleotide sequence ID" value="NZ_FNZH01000001.1"/>
</dbReference>
<evidence type="ECO:0000259" key="2">
    <source>
        <dbReference type="Pfam" id="PF07978"/>
    </source>
</evidence>
<evidence type="ECO:0000256" key="1">
    <source>
        <dbReference type="SAM" id="SignalP"/>
    </source>
</evidence>
<gene>
    <name evidence="3" type="ORF">SAMN05192553_10131</name>
</gene>
<organism evidence="3 4">
    <name type="scientific">Cyclobacterium xiamenense</name>
    <dbReference type="NCBI Taxonomy" id="1297121"/>
    <lineage>
        <taxon>Bacteria</taxon>
        <taxon>Pseudomonadati</taxon>
        <taxon>Bacteroidota</taxon>
        <taxon>Cytophagia</taxon>
        <taxon>Cytophagales</taxon>
        <taxon>Cyclobacteriaceae</taxon>
        <taxon>Cyclobacterium</taxon>
    </lineage>
</organism>
<evidence type="ECO:0000313" key="4">
    <source>
        <dbReference type="Proteomes" id="UP000199403"/>
    </source>
</evidence>
<keyword evidence="4" id="KW-1185">Reference proteome</keyword>
<protein>
    <submittedName>
        <fullName evidence="3">NIPSNAP protein</fullName>
    </submittedName>
</protein>
<sequence length="264" mass="30222">MFRNNPLLLGGSLLMLAFLTAFTQSQAQDGKRDLYELKIYHLETAAQEKMVDDYLESAFIPAAHRAGVSNVGVFKPLASEADAGKKIYLLLPFKNSKEYFQFQGKLDKDQAYQAAGKSYIFAAHDQAPFVRLETLLLQAFTGSPRMATPSLTGPKSERVYELRSYEAATERLYRQKVKMFNSGEIDIFDRLNFNPVFYAETLAGANMPNLVYMTTFENKADRDAHWDAFRVDPDWEAMKDLEEYRNTVSKNDTRLLYPTEYSDF</sequence>
<dbReference type="Pfam" id="PF07978">
    <property type="entry name" value="NIPSNAP"/>
    <property type="match status" value="1"/>
</dbReference>
<dbReference type="InterPro" id="IPR012577">
    <property type="entry name" value="NIPSNAP"/>
</dbReference>
<dbReference type="EMBL" id="FNZH01000001">
    <property type="protein sequence ID" value="SEI73466.1"/>
    <property type="molecule type" value="Genomic_DNA"/>
</dbReference>
<name>A0A1H6T2K6_9BACT</name>
<feature type="domain" description="NIPSNAP" evidence="2">
    <location>
        <begin position="160"/>
        <end position="262"/>
    </location>
</feature>